<dbReference type="InterPro" id="IPR010730">
    <property type="entry name" value="HET"/>
</dbReference>
<reference evidence="2" key="1">
    <citation type="journal article" date="2020" name="Stud. Mycol.">
        <title>101 Dothideomycetes genomes: a test case for predicting lifestyles and emergence of pathogens.</title>
        <authorList>
            <person name="Haridas S."/>
            <person name="Albert R."/>
            <person name="Binder M."/>
            <person name="Bloem J."/>
            <person name="Labutti K."/>
            <person name="Salamov A."/>
            <person name="Andreopoulos B."/>
            <person name="Baker S."/>
            <person name="Barry K."/>
            <person name="Bills G."/>
            <person name="Bluhm B."/>
            <person name="Cannon C."/>
            <person name="Castanera R."/>
            <person name="Culley D."/>
            <person name="Daum C."/>
            <person name="Ezra D."/>
            <person name="Gonzalez J."/>
            <person name="Henrissat B."/>
            <person name="Kuo A."/>
            <person name="Liang C."/>
            <person name="Lipzen A."/>
            <person name="Lutzoni F."/>
            <person name="Magnuson J."/>
            <person name="Mondo S."/>
            <person name="Nolan M."/>
            <person name="Ohm R."/>
            <person name="Pangilinan J."/>
            <person name="Park H.-J."/>
            <person name="Ramirez L."/>
            <person name="Alfaro M."/>
            <person name="Sun H."/>
            <person name="Tritt A."/>
            <person name="Yoshinaga Y."/>
            <person name="Zwiers L.-H."/>
            <person name="Turgeon B."/>
            <person name="Goodwin S."/>
            <person name="Spatafora J."/>
            <person name="Crous P."/>
            <person name="Grigoriev I."/>
        </authorList>
    </citation>
    <scope>NUCLEOTIDE SEQUENCE</scope>
    <source>
        <strain evidence="2">CBS 122368</strain>
    </source>
</reference>
<dbReference type="PANTHER" id="PTHR24148:SF64">
    <property type="entry name" value="HETEROKARYON INCOMPATIBILITY DOMAIN-CONTAINING PROTEIN"/>
    <property type="match status" value="1"/>
</dbReference>
<evidence type="ECO:0000313" key="3">
    <source>
        <dbReference type="Proteomes" id="UP000800094"/>
    </source>
</evidence>
<dbReference type="Pfam" id="PF06985">
    <property type="entry name" value="HET"/>
    <property type="match status" value="1"/>
</dbReference>
<protein>
    <submittedName>
        <fullName evidence="2">HET-domain-containing protein</fullName>
    </submittedName>
</protein>
<accession>A0A6A6IEA0</accession>
<dbReference type="InterPro" id="IPR052895">
    <property type="entry name" value="HetReg/Transcr_Mod"/>
</dbReference>
<dbReference type="RefSeq" id="XP_033683908.1">
    <property type="nucleotide sequence ID" value="XM_033821890.1"/>
</dbReference>
<dbReference type="EMBL" id="ML987195">
    <property type="protein sequence ID" value="KAF2248904.1"/>
    <property type="molecule type" value="Genomic_DNA"/>
</dbReference>
<evidence type="ECO:0000313" key="2">
    <source>
        <dbReference type="EMBL" id="KAF2248904.1"/>
    </source>
</evidence>
<evidence type="ECO:0000259" key="1">
    <source>
        <dbReference type="Pfam" id="PF06985"/>
    </source>
</evidence>
<feature type="domain" description="Heterokaryon incompatibility" evidence="1">
    <location>
        <begin position="102"/>
        <end position="241"/>
    </location>
</feature>
<dbReference type="GeneID" id="54575220"/>
<name>A0A6A6IEA0_9PLEO</name>
<dbReference type="PANTHER" id="PTHR24148">
    <property type="entry name" value="ANKYRIN REPEAT DOMAIN-CONTAINING PROTEIN 39 HOMOLOG-RELATED"/>
    <property type="match status" value="1"/>
</dbReference>
<proteinExistence type="predicted"/>
<keyword evidence="3" id="KW-1185">Reference proteome</keyword>
<dbReference type="OrthoDB" id="3553147at2759"/>
<dbReference type="AlphaFoldDB" id="A0A6A6IEA0"/>
<gene>
    <name evidence="2" type="ORF">BU26DRAFT_308761</name>
</gene>
<sequence length="392" mass="45593">MEKPNYFWRILQKSWGFARLPFRLDRWLPFLPRGWRISFGIWVRLSVDQRDCVHAQVGVKTTELYAPLSKGDIRILRLEPGTGSDPLVIGLEHHNLSNAPPYEALSYCWGSERPKRRCFIDGLEVGILPNVEDALRNLRLPDCPRRLWIDSVCINQSYFLERNDQVARMDDIYRCAQQVLVWLGSPDEQSTVGMEALRFFVDPASVPTDAPWYFSSSRDAALGLRSILQRAWWKRFWTVQEAVLARQVLLMCGKHTVRWRTNISTLRRIKFMTKFAATSPQWELAPFHEVDLQPLVEIIEAQIREREEETGVRVEKDILDVRYEFRNRQCTFFSDKLYALLGLAESRRMGLKGLELVDYTQKAEEAHAKFAAVLHGLNPGLDIPKEWVHGHL</sequence>
<dbReference type="Proteomes" id="UP000800094">
    <property type="component" value="Unassembled WGS sequence"/>
</dbReference>
<organism evidence="2 3">
    <name type="scientific">Trematosphaeria pertusa</name>
    <dbReference type="NCBI Taxonomy" id="390896"/>
    <lineage>
        <taxon>Eukaryota</taxon>
        <taxon>Fungi</taxon>
        <taxon>Dikarya</taxon>
        <taxon>Ascomycota</taxon>
        <taxon>Pezizomycotina</taxon>
        <taxon>Dothideomycetes</taxon>
        <taxon>Pleosporomycetidae</taxon>
        <taxon>Pleosporales</taxon>
        <taxon>Massarineae</taxon>
        <taxon>Trematosphaeriaceae</taxon>
        <taxon>Trematosphaeria</taxon>
    </lineage>
</organism>